<keyword evidence="2" id="KW-1185">Reference proteome</keyword>
<name>A0ABN9FG90_9NEOB</name>
<dbReference type="EMBL" id="CATNWA010016715">
    <property type="protein sequence ID" value="CAI9594847.1"/>
    <property type="molecule type" value="Genomic_DNA"/>
</dbReference>
<gene>
    <name evidence="1" type="ORF">SPARVUS_LOCUS11801490</name>
</gene>
<dbReference type="Proteomes" id="UP001162483">
    <property type="component" value="Unassembled WGS sequence"/>
</dbReference>
<comment type="caution">
    <text evidence="1">The sequence shown here is derived from an EMBL/GenBank/DDBJ whole genome shotgun (WGS) entry which is preliminary data.</text>
</comment>
<feature type="non-terminal residue" evidence="1">
    <location>
        <position position="71"/>
    </location>
</feature>
<evidence type="ECO:0000313" key="1">
    <source>
        <dbReference type="EMBL" id="CAI9594847.1"/>
    </source>
</evidence>
<reference evidence="1" key="1">
    <citation type="submission" date="2023-05" db="EMBL/GenBank/DDBJ databases">
        <authorList>
            <person name="Stuckert A."/>
        </authorList>
    </citation>
    <scope>NUCLEOTIDE SEQUENCE</scope>
</reference>
<protein>
    <submittedName>
        <fullName evidence="1">Uncharacterized protein</fullName>
    </submittedName>
</protein>
<sequence>MSLLTSLLTTCEICERSHGTRLFTTALYHVISCDQSQLTQYFSIAAGMQPERRRNDCFYSLSGCKSNQCKK</sequence>
<accession>A0ABN9FG90</accession>
<proteinExistence type="predicted"/>
<organism evidence="1 2">
    <name type="scientific">Staurois parvus</name>
    <dbReference type="NCBI Taxonomy" id="386267"/>
    <lineage>
        <taxon>Eukaryota</taxon>
        <taxon>Metazoa</taxon>
        <taxon>Chordata</taxon>
        <taxon>Craniata</taxon>
        <taxon>Vertebrata</taxon>
        <taxon>Euteleostomi</taxon>
        <taxon>Amphibia</taxon>
        <taxon>Batrachia</taxon>
        <taxon>Anura</taxon>
        <taxon>Neobatrachia</taxon>
        <taxon>Ranoidea</taxon>
        <taxon>Ranidae</taxon>
        <taxon>Staurois</taxon>
    </lineage>
</organism>
<evidence type="ECO:0000313" key="2">
    <source>
        <dbReference type="Proteomes" id="UP001162483"/>
    </source>
</evidence>